<evidence type="ECO:0000313" key="5">
    <source>
        <dbReference type="EMBL" id="TPP52825.1"/>
    </source>
</evidence>
<evidence type="ECO:0000256" key="3">
    <source>
        <dbReference type="SAM" id="MobiDB-lite"/>
    </source>
</evidence>
<dbReference type="GO" id="GO:0005737">
    <property type="term" value="C:cytoplasm"/>
    <property type="evidence" value="ECO:0007669"/>
    <property type="project" value="TreeGrafter"/>
</dbReference>
<organism evidence="5 6">
    <name type="scientific">Leishmania donovani</name>
    <dbReference type="NCBI Taxonomy" id="5661"/>
    <lineage>
        <taxon>Eukaryota</taxon>
        <taxon>Discoba</taxon>
        <taxon>Euglenozoa</taxon>
        <taxon>Kinetoplastea</taxon>
        <taxon>Metakinetoplastina</taxon>
        <taxon>Trypanosomatida</taxon>
        <taxon>Trypanosomatidae</taxon>
        <taxon>Leishmaniinae</taxon>
        <taxon>Leishmania</taxon>
    </lineage>
</organism>
<dbReference type="Pfam" id="PF18201">
    <property type="entry name" value="PIH1_CS"/>
    <property type="match status" value="1"/>
</dbReference>
<accession>A0A504XY67</accession>
<feature type="coiled-coil region" evidence="2">
    <location>
        <begin position="409"/>
        <end position="436"/>
    </location>
</feature>
<comment type="similarity">
    <text evidence="1">Belongs to the PIH1 family.</text>
</comment>
<dbReference type="PANTHER" id="PTHR21083">
    <property type="entry name" value="TWISTER"/>
    <property type="match status" value="1"/>
</dbReference>
<reference evidence="6" key="1">
    <citation type="submission" date="2019-02" db="EMBL/GenBank/DDBJ databases">
        <title>FDA dAtabase for Regulatory Grade micrObial Sequences (FDA-ARGOS): Supporting development and validation of Infectious Disease Dx tests.</title>
        <authorList>
            <person name="Duncan R."/>
            <person name="Fisher C."/>
            <person name="Tallon L."/>
            <person name="Sadzewicz L."/>
            <person name="Sengamalay N."/>
            <person name="Ott S."/>
            <person name="Godinez A."/>
            <person name="Nagaraj S."/>
            <person name="Vavikolanu K."/>
            <person name="Nadendla S."/>
            <person name="Aluvathingal J."/>
            <person name="Sichtig H."/>
        </authorList>
    </citation>
    <scope>NUCLEOTIDE SEQUENCE [LARGE SCALE GENOMIC DNA]</scope>
    <source>
        <strain evidence="6">FDAARGOS_361</strain>
    </source>
</reference>
<dbReference type="InterPro" id="IPR041442">
    <property type="entry name" value="PIH1D1/2/3_CS-like"/>
</dbReference>
<evidence type="ECO:0000313" key="6">
    <source>
        <dbReference type="Proteomes" id="UP000318447"/>
    </source>
</evidence>
<dbReference type="VEuPathDB" id="TriTrypDB:LdCL_290025600"/>
<feature type="domain" description="PIH1D1/2/3 CS-like" evidence="4">
    <location>
        <begin position="171"/>
        <end position="267"/>
    </location>
</feature>
<dbReference type="PANTHER" id="PTHR21083:SF0">
    <property type="entry name" value="DYNEIN AXONEMAL ASSEMBLY FACTOR 6"/>
    <property type="match status" value="1"/>
</dbReference>
<dbReference type="Proteomes" id="UP000318447">
    <property type="component" value="Unassembled WGS sequence"/>
</dbReference>
<dbReference type="VEuPathDB" id="TriTrypDB:LDHU3_29.2810"/>
<dbReference type="EMBL" id="RHLC01000014">
    <property type="protein sequence ID" value="TPP52825.1"/>
    <property type="molecule type" value="Genomic_DNA"/>
</dbReference>
<gene>
    <name evidence="5" type="ORF">CGC21_28500</name>
</gene>
<dbReference type="VEuPathDB" id="TriTrypDB:LdCL_290025500"/>
<evidence type="ECO:0000256" key="2">
    <source>
        <dbReference type="SAM" id="Coils"/>
    </source>
</evidence>
<dbReference type="VEuPathDB" id="TriTrypDB:LDHU3_29.2820"/>
<dbReference type="InterPro" id="IPR026697">
    <property type="entry name" value="DNAAF6"/>
</dbReference>
<evidence type="ECO:0000256" key="1">
    <source>
        <dbReference type="ARBA" id="ARBA00008511"/>
    </source>
</evidence>
<dbReference type="GO" id="GO:0070286">
    <property type="term" value="P:axonemal dynein complex assembly"/>
    <property type="evidence" value="ECO:0007669"/>
    <property type="project" value="InterPro"/>
</dbReference>
<dbReference type="AlphaFoldDB" id="A0A504XY67"/>
<name>A0A504XY67_LEIDO</name>
<comment type="caution">
    <text evidence="5">The sequence shown here is derived from an EMBL/GenBank/DDBJ whole genome shotgun (WGS) entry which is preliminary data.</text>
</comment>
<keyword evidence="2" id="KW-0175">Coiled coil</keyword>
<dbReference type="VEuPathDB" id="TriTrypDB:LdBPK_291970.1"/>
<proteinExistence type="inferred from homology"/>
<evidence type="ECO:0000259" key="4">
    <source>
        <dbReference type="Pfam" id="PF18201"/>
    </source>
</evidence>
<sequence length="559" mass="61539">MTLNASDLENLASMLDSNRAFQRPEGQVTGFSLEEQASSTGCAGCTSSSAVVVSANDPGGASLQSQGNPAGIALPPTVVDHQLRLPEPSHGKEAERKKQLAQPARPSGDEIWTQAELAALFMRQRRDGPAPVAAAARAAAQQASLQSADGQSRAATLWRPSPSDAGAFEEPVHTVLYQQKVSAEDVYLGVDFTRDASSAASDGVTVRVELPRVTSVSEITMEVEAYELRVSVAGVYYLAAPLPRRVQKTAADAAWDAQKKMLTVRLKADRSSDSDVKIQSRPHLHQQYPIPEFCTLQEVQQRFFGSTTATGASRPYLEQRTVAPVTSALGQELDRLVGGTLAAQEYRDRLEALTRSVQASDDKVLNLTRLRLEGQMSACRGKQEEQWVAVQQRIGELEERLQRASTCTAERCEERLMQLDERLQKVTQSTADATNQWAKRNFVRFKEQVDSLRADLDDVRGGQKELKSTVQSASCRAEVEYKKVLLLLQQKTKEADALTSLVEKELQHLQKVAHRHQILASKEITPAFEFDEKPYDALKFAAGEGKRRGAEAAAERRRR</sequence>
<dbReference type="GO" id="GO:0051087">
    <property type="term" value="F:protein-folding chaperone binding"/>
    <property type="evidence" value="ECO:0007669"/>
    <property type="project" value="InterPro"/>
</dbReference>
<dbReference type="GO" id="GO:0045505">
    <property type="term" value="F:dynein intermediate chain binding"/>
    <property type="evidence" value="ECO:0007669"/>
    <property type="project" value="TreeGrafter"/>
</dbReference>
<dbReference type="VEuPathDB" id="TriTrypDB:LdBPK_291960.1"/>
<feature type="compositionally biased region" description="Basic and acidic residues" evidence="3">
    <location>
        <begin position="88"/>
        <end position="98"/>
    </location>
</feature>
<protein>
    <submittedName>
        <fullName evidence="5">Pre-RNA processing PIH1/Nop17 family protein</fullName>
    </submittedName>
</protein>
<feature type="region of interest" description="Disordered" evidence="3">
    <location>
        <begin position="88"/>
        <end position="108"/>
    </location>
</feature>